<sequence>MLVDGTMMLQSVLGSSVATSSGGTSLTTFLSSVVFSESNSFSVVKLFY</sequence>
<reference evidence="1" key="1">
    <citation type="submission" date="2014-11" db="EMBL/GenBank/DDBJ databases">
        <authorList>
            <person name="Amaro Gonzalez C."/>
        </authorList>
    </citation>
    <scope>NUCLEOTIDE SEQUENCE</scope>
</reference>
<dbReference type="EMBL" id="GBXM01035439">
    <property type="protein sequence ID" value="JAH73138.1"/>
    <property type="molecule type" value="Transcribed_RNA"/>
</dbReference>
<name>A0A0E9V7B6_ANGAN</name>
<accession>A0A0E9V7B6</accession>
<protein>
    <submittedName>
        <fullName evidence="1">Uncharacterized protein</fullName>
    </submittedName>
</protein>
<proteinExistence type="predicted"/>
<reference evidence="1" key="2">
    <citation type="journal article" date="2015" name="Fish Shellfish Immunol.">
        <title>Early steps in the European eel (Anguilla anguilla)-Vibrio vulnificus interaction in the gills: Role of the RtxA13 toxin.</title>
        <authorList>
            <person name="Callol A."/>
            <person name="Pajuelo D."/>
            <person name="Ebbesson L."/>
            <person name="Teles M."/>
            <person name="MacKenzie S."/>
            <person name="Amaro C."/>
        </authorList>
    </citation>
    <scope>NUCLEOTIDE SEQUENCE</scope>
</reference>
<evidence type="ECO:0000313" key="1">
    <source>
        <dbReference type="EMBL" id="JAH73138.1"/>
    </source>
</evidence>
<dbReference type="AlphaFoldDB" id="A0A0E9V7B6"/>
<organism evidence="1">
    <name type="scientific">Anguilla anguilla</name>
    <name type="common">European freshwater eel</name>
    <name type="synonym">Muraena anguilla</name>
    <dbReference type="NCBI Taxonomy" id="7936"/>
    <lineage>
        <taxon>Eukaryota</taxon>
        <taxon>Metazoa</taxon>
        <taxon>Chordata</taxon>
        <taxon>Craniata</taxon>
        <taxon>Vertebrata</taxon>
        <taxon>Euteleostomi</taxon>
        <taxon>Actinopterygii</taxon>
        <taxon>Neopterygii</taxon>
        <taxon>Teleostei</taxon>
        <taxon>Anguilliformes</taxon>
        <taxon>Anguillidae</taxon>
        <taxon>Anguilla</taxon>
    </lineage>
</organism>